<dbReference type="Proteomes" id="UP000198862">
    <property type="component" value="Unassembled WGS sequence"/>
</dbReference>
<dbReference type="STRING" id="1123010.SAMN02745724_04738"/>
<protein>
    <submittedName>
        <fullName evidence="1">Killing trait domain-containing protein</fullName>
    </submittedName>
</protein>
<dbReference type="OrthoDB" id="5896932at2"/>
<dbReference type="RefSeq" id="WP_091990636.1">
    <property type="nucleotide sequence ID" value="NZ_FOLO01000064.1"/>
</dbReference>
<organism evidence="1 2">
    <name type="scientific">Pseudoalteromonas denitrificans DSM 6059</name>
    <dbReference type="NCBI Taxonomy" id="1123010"/>
    <lineage>
        <taxon>Bacteria</taxon>
        <taxon>Pseudomonadati</taxon>
        <taxon>Pseudomonadota</taxon>
        <taxon>Gammaproteobacteria</taxon>
        <taxon>Alteromonadales</taxon>
        <taxon>Pseudoalteromonadaceae</taxon>
        <taxon>Pseudoalteromonas</taxon>
    </lineage>
</organism>
<dbReference type="EMBL" id="FOLO01000064">
    <property type="protein sequence ID" value="SFD51614.1"/>
    <property type="molecule type" value="Genomic_DNA"/>
</dbReference>
<evidence type="ECO:0000313" key="2">
    <source>
        <dbReference type="Proteomes" id="UP000198862"/>
    </source>
</evidence>
<dbReference type="AlphaFoldDB" id="A0A1I1SYS9"/>
<sequence length="60" mass="6178">MAEPDNKKVAEIINQLSDAGLADTVGLMMQNAITIQQAMQTVTNASVSSSCALILKQGGG</sequence>
<reference evidence="1 2" key="1">
    <citation type="submission" date="2016-10" db="EMBL/GenBank/DDBJ databases">
        <authorList>
            <person name="de Groot N.N."/>
        </authorList>
    </citation>
    <scope>NUCLEOTIDE SEQUENCE [LARGE SCALE GENOMIC DNA]</scope>
    <source>
        <strain evidence="1 2">DSM 6059</strain>
    </source>
</reference>
<dbReference type="InterPro" id="IPR021070">
    <property type="entry name" value="Killing_trait_RebB"/>
</dbReference>
<keyword evidence="2" id="KW-1185">Reference proteome</keyword>
<proteinExistence type="predicted"/>
<gene>
    <name evidence="1" type="ORF">SAMN02745724_04738</name>
</gene>
<dbReference type="Pfam" id="PF11747">
    <property type="entry name" value="RebB"/>
    <property type="match status" value="1"/>
</dbReference>
<accession>A0A1I1SYS9</accession>
<name>A0A1I1SYS9_9GAMM</name>
<evidence type="ECO:0000313" key="1">
    <source>
        <dbReference type="EMBL" id="SFD51614.1"/>
    </source>
</evidence>